<feature type="domain" description="Protein kinase" evidence="11">
    <location>
        <begin position="1"/>
        <end position="299"/>
    </location>
</feature>
<proteinExistence type="inferred from homology"/>
<dbReference type="InParanoid" id="A0A409YQQ3"/>
<dbReference type="GO" id="GO:0004693">
    <property type="term" value="F:cyclin-dependent protein serine/threonine kinase activity"/>
    <property type="evidence" value="ECO:0007669"/>
    <property type="project" value="UniProtKB-EC"/>
</dbReference>
<evidence type="ECO:0000256" key="3">
    <source>
        <dbReference type="ARBA" id="ARBA00022527"/>
    </source>
</evidence>
<sequence length="362" mass="40083">LGALAFLHDEQRRIAHRDIKPANILLTEDGCVKLIDFGVAFKEREGEEEKRGDLWVEGRGRMYFEVSTGAYRAPELLFGTRNYDPCAIDLWSLGATFAEFFTPLRLTSLEEDDGDDDDDDTEPPDEGDESDPNAPEGNPNTPKSNAKASKAYIIPKYLRVGYPGAEWKRDSLFNGERGEIGLAWSIFKVFGSPNEGNWPEFKELPGANAVVFNVVDEVPLEPLLPNLPTLGWQMSDTTSSPTPPSSPSPSPSSPPPPPPPPASQFNPHPHPLLSLLRSFLVYPSASRVRAEDAMRHPFFTKKDERYPLLLPRGYAVDRNWGWLRGVVVVDGGQGEGEGEGGMRLREMIGRVLHGEHAQHGES</sequence>
<feature type="non-terminal residue" evidence="12">
    <location>
        <position position="1"/>
    </location>
</feature>
<keyword evidence="3" id="KW-0723">Serine/threonine-protein kinase</keyword>
<evidence type="ECO:0000256" key="8">
    <source>
        <dbReference type="ARBA" id="ARBA00047811"/>
    </source>
</evidence>
<comment type="caution">
    <text evidence="12">The sequence shown here is derived from an EMBL/GenBank/DDBJ whole genome shotgun (WGS) entry which is preliminary data.</text>
</comment>
<feature type="compositionally biased region" description="Acidic residues" evidence="10">
    <location>
        <begin position="109"/>
        <end position="131"/>
    </location>
</feature>
<organism evidence="12 13">
    <name type="scientific">Gymnopilus dilepis</name>
    <dbReference type="NCBI Taxonomy" id="231916"/>
    <lineage>
        <taxon>Eukaryota</taxon>
        <taxon>Fungi</taxon>
        <taxon>Dikarya</taxon>
        <taxon>Basidiomycota</taxon>
        <taxon>Agaricomycotina</taxon>
        <taxon>Agaricomycetes</taxon>
        <taxon>Agaricomycetidae</taxon>
        <taxon>Agaricales</taxon>
        <taxon>Agaricineae</taxon>
        <taxon>Hymenogastraceae</taxon>
        <taxon>Gymnopilus</taxon>
    </lineage>
</organism>
<dbReference type="SMART" id="SM00220">
    <property type="entry name" value="S_TKc"/>
    <property type="match status" value="1"/>
</dbReference>
<feature type="region of interest" description="Disordered" evidence="10">
    <location>
        <begin position="108"/>
        <end position="146"/>
    </location>
</feature>
<dbReference type="Pfam" id="PF00069">
    <property type="entry name" value="Pkinase"/>
    <property type="match status" value="1"/>
</dbReference>
<evidence type="ECO:0000313" key="13">
    <source>
        <dbReference type="Proteomes" id="UP000284706"/>
    </source>
</evidence>
<comment type="similarity">
    <text evidence="1">Belongs to the protein kinase superfamily. CMGC Ser/Thr protein kinase family. CDC2/CDKX subfamily.</text>
</comment>
<evidence type="ECO:0000256" key="7">
    <source>
        <dbReference type="ARBA" id="ARBA00022840"/>
    </source>
</evidence>
<evidence type="ECO:0000256" key="4">
    <source>
        <dbReference type="ARBA" id="ARBA00022679"/>
    </source>
</evidence>
<evidence type="ECO:0000256" key="1">
    <source>
        <dbReference type="ARBA" id="ARBA00006485"/>
    </source>
</evidence>
<accession>A0A409YQQ3</accession>
<comment type="catalytic activity">
    <reaction evidence="9">
        <text>L-seryl-[protein] + ATP = O-phospho-L-seryl-[protein] + ADP + H(+)</text>
        <dbReference type="Rhea" id="RHEA:17989"/>
        <dbReference type="Rhea" id="RHEA-COMP:9863"/>
        <dbReference type="Rhea" id="RHEA-COMP:11604"/>
        <dbReference type="ChEBI" id="CHEBI:15378"/>
        <dbReference type="ChEBI" id="CHEBI:29999"/>
        <dbReference type="ChEBI" id="CHEBI:30616"/>
        <dbReference type="ChEBI" id="CHEBI:83421"/>
        <dbReference type="ChEBI" id="CHEBI:456216"/>
        <dbReference type="EC" id="2.7.11.22"/>
    </reaction>
</comment>
<protein>
    <recommendedName>
        <fullName evidence="2">cyclin-dependent kinase</fullName>
        <ecNumber evidence="2">2.7.11.22</ecNumber>
    </recommendedName>
</protein>
<keyword evidence="7" id="KW-0067">ATP-binding</keyword>
<dbReference type="AlphaFoldDB" id="A0A409YQQ3"/>
<gene>
    <name evidence="12" type="ORF">CVT26_011600</name>
</gene>
<evidence type="ECO:0000256" key="2">
    <source>
        <dbReference type="ARBA" id="ARBA00012425"/>
    </source>
</evidence>
<keyword evidence="6" id="KW-0418">Kinase</keyword>
<dbReference type="PROSITE" id="PS50011">
    <property type="entry name" value="PROTEIN_KINASE_DOM"/>
    <property type="match status" value="1"/>
</dbReference>
<dbReference type="InterPro" id="IPR050108">
    <property type="entry name" value="CDK"/>
</dbReference>
<evidence type="ECO:0000259" key="11">
    <source>
        <dbReference type="PROSITE" id="PS50011"/>
    </source>
</evidence>
<dbReference type="SUPFAM" id="SSF56112">
    <property type="entry name" value="Protein kinase-like (PK-like)"/>
    <property type="match status" value="1"/>
</dbReference>
<keyword evidence="13" id="KW-1185">Reference proteome</keyword>
<evidence type="ECO:0000256" key="6">
    <source>
        <dbReference type="ARBA" id="ARBA00022777"/>
    </source>
</evidence>
<dbReference type="OrthoDB" id="413582at2759"/>
<dbReference type="InterPro" id="IPR000719">
    <property type="entry name" value="Prot_kinase_dom"/>
</dbReference>
<keyword evidence="5" id="KW-0547">Nucleotide-binding</keyword>
<evidence type="ECO:0000256" key="5">
    <source>
        <dbReference type="ARBA" id="ARBA00022741"/>
    </source>
</evidence>
<dbReference type="STRING" id="231916.A0A409YQQ3"/>
<dbReference type="InterPro" id="IPR008271">
    <property type="entry name" value="Ser/Thr_kinase_AS"/>
</dbReference>
<dbReference type="EC" id="2.7.11.22" evidence="2"/>
<evidence type="ECO:0000256" key="10">
    <source>
        <dbReference type="SAM" id="MobiDB-lite"/>
    </source>
</evidence>
<dbReference type="EMBL" id="NHYE01000488">
    <property type="protein sequence ID" value="PPR05337.1"/>
    <property type="molecule type" value="Genomic_DNA"/>
</dbReference>
<dbReference type="PROSITE" id="PS00108">
    <property type="entry name" value="PROTEIN_KINASE_ST"/>
    <property type="match status" value="1"/>
</dbReference>
<dbReference type="PANTHER" id="PTHR24056:SF171">
    <property type="entry name" value="CYCLIN-DEPENDENT KINASE 20"/>
    <property type="match status" value="1"/>
</dbReference>
<dbReference type="Proteomes" id="UP000284706">
    <property type="component" value="Unassembled WGS sequence"/>
</dbReference>
<feature type="region of interest" description="Disordered" evidence="10">
    <location>
        <begin position="229"/>
        <end position="268"/>
    </location>
</feature>
<dbReference type="Gene3D" id="1.10.510.10">
    <property type="entry name" value="Transferase(Phosphotransferase) domain 1"/>
    <property type="match status" value="1"/>
</dbReference>
<dbReference type="GO" id="GO:0005524">
    <property type="term" value="F:ATP binding"/>
    <property type="evidence" value="ECO:0007669"/>
    <property type="project" value="UniProtKB-KW"/>
</dbReference>
<name>A0A409YQQ3_9AGAR</name>
<dbReference type="GO" id="GO:0005634">
    <property type="term" value="C:nucleus"/>
    <property type="evidence" value="ECO:0007669"/>
    <property type="project" value="TreeGrafter"/>
</dbReference>
<dbReference type="PANTHER" id="PTHR24056">
    <property type="entry name" value="CELL DIVISION PROTEIN KINASE"/>
    <property type="match status" value="1"/>
</dbReference>
<comment type="catalytic activity">
    <reaction evidence="8">
        <text>L-threonyl-[protein] + ATP = O-phospho-L-threonyl-[protein] + ADP + H(+)</text>
        <dbReference type="Rhea" id="RHEA:46608"/>
        <dbReference type="Rhea" id="RHEA-COMP:11060"/>
        <dbReference type="Rhea" id="RHEA-COMP:11605"/>
        <dbReference type="ChEBI" id="CHEBI:15378"/>
        <dbReference type="ChEBI" id="CHEBI:30013"/>
        <dbReference type="ChEBI" id="CHEBI:30616"/>
        <dbReference type="ChEBI" id="CHEBI:61977"/>
        <dbReference type="ChEBI" id="CHEBI:456216"/>
        <dbReference type="EC" id="2.7.11.22"/>
    </reaction>
</comment>
<feature type="compositionally biased region" description="Pro residues" evidence="10">
    <location>
        <begin position="241"/>
        <end position="262"/>
    </location>
</feature>
<evidence type="ECO:0000256" key="9">
    <source>
        <dbReference type="ARBA" id="ARBA00048367"/>
    </source>
</evidence>
<keyword evidence="4" id="KW-0808">Transferase</keyword>
<dbReference type="InterPro" id="IPR011009">
    <property type="entry name" value="Kinase-like_dom_sf"/>
</dbReference>
<evidence type="ECO:0000313" key="12">
    <source>
        <dbReference type="EMBL" id="PPR05337.1"/>
    </source>
</evidence>
<reference evidence="12 13" key="1">
    <citation type="journal article" date="2018" name="Evol. Lett.">
        <title>Horizontal gene cluster transfer increased hallucinogenic mushroom diversity.</title>
        <authorList>
            <person name="Reynolds H.T."/>
            <person name="Vijayakumar V."/>
            <person name="Gluck-Thaler E."/>
            <person name="Korotkin H.B."/>
            <person name="Matheny P.B."/>
            <person name="Slot J.C."/>
        </authorList>
    </citation>
    <scope>NUCLEOTIDE SEQUENCE [LARGE SCALE GENOMIC DNA]</scope>
    <source>
        <strain evidence="12 13">SRW20</strain>
    </source>
</reference>